<name>A0A3N0AHI7_9ACTN</name>
<evidence type="ECO:0000256" key="6">
    <source>
        <dbReference type="SAM" id="Coils"/>
    </source>
</evidence>
<dbReference type="Proteomes" id="UP000267368">
    <property type="component" value="Unassembled WGS sequence"/>
</dbReference>
<comment type="function">
    <text evidence="5">Involved in formation and maintenance of cell shape.</text>
</comment>
<keyword evidence="3 5" id="KW-0133">Cell shape</keyword>
<evidence type="ECO:0000256" key="3">
    <source>
        <dbReference type="ARBA" id="ARBA00022960"/>
    </source>
</evidence>
<dbReference type="InterPro" id="IPR055342">
    <property type="entry name" value="MreC_beta-barrel_core"/>
</dbReference>
<dbReference type="PIRSF" id="PIRSF038471">
    <property type="entry name" value="MreC"/>
    <property type="match status" value="1"/>
</dbReference>
<evidence type="ECO:0000256" key="1">
    <source>
        <dbReference type="ARBA" id="ARBA00009369"/>
    </source>
</evidence>
<feature type="region of interest" description="Disordered" evidence="7">
    <location>
        <begin position="280"/>
        <end position="308"/>
    </location>
</feature>
<dbReference type="InterPro" id="IPR042177">
    <property type="entry name" value="Cell/Rod_1"/>
</dbReference>
<dbReference type="Gene3D" id="2.40.10.350">
    <property type="entry name" value="Rod shape-determining protein MreC, domain 2"/>
    <property type="match status" value="1"/>
</dbReference>
<dbReference type="InterPro" id="IPR007221">
    <property type="entry name" value="MreC"/>
</dbReference>
<dbReference type="GO" id="GO:0005886">
    <property type="term" value="C:plasma membrane"/>
    <property type="evidence" value="ECO:0007669"/>
    <property type="project" value="TreeGrafter"/>
</dbReference>
<dbReference type="InterPro" id="IPR042175">
    <property type="entry name" value="Cell/Rod_MreC_2"/>
</dbReference>
<evidence type="ECO:0000256" key="5">
    <source>
        <dbReference type="PIRNR" id="PIRNR038471"/>
    </source>
</evidence>
<gene>
    <name evidence="9" type="primary">mreC</name>
    <name evidence="9" type="ORF">DMP07_01650</name>
</gene>
<dbReference type="AlphaFoldDB" id="A0A3N0AHI7"/>
<dbReference type="EMBL" id="QICB01000001">
    <property type="protein sequence ID" value="RNL21569.1"/>
    <property type="molecule type" value="Genomic_DNA"/>
</dbReference>
<comment type="similarity">
    <text evidence="1 5">Belongs to the MreC family.</text>
</comment>
<comment type="caution">
    <text evidence="9">The sequence shown here is derived from an EMBL/GenBank/DDBJ whole genome shotgun (WGS) entry which is preliminary data.</text>
</comment>
<accession>A0A3N0AHI7</accession>
<dbReference type="Gene3D" id="2.40.10.340">
    <property type="entry name" value="Rod shape-determining protein MreC, domain 1"/>
    <property type="match status" value="1"/>
</dbReference>
<dbReference type="PANTHER" id="PTHR34138">
    <property type="entry name" value="CELL SHAPE-DETERMINING PROTEIN MREC"/>
    <property type="match status" value="1"/>
</dbReference>
<evidence type="ECO:0000313" key="9">
    <source>
        <dbReference type="EMBL" id="RNL21569.1"/>
    </source>
</evidence>
<dbReference type="NCBIfam" id="TIGR00219">
    <property type="entry name" value="mreC"/>
    <property type="match status" value="1"/>
</dbReference>
<evidence type="ECO:0000256" key="7">
    <source>
        <dbReference type="SAM" id="MobiDB-lite"/>
    </source>
</evidence>
<dbReference type="RefSeq" id="WP_123197410.1">
    <property type="nucleotide sequence ID" value="NZ_QICB01000001.1"/>
</dbReference>
<feature type="coiled-coil region" evidence="6">
    <location>
        <begin position="86"/>
        <end position="116"/>
    </location>
</feature>
<dbReference type="PANTHER" id="PTHR34138:SF1">
    <property type="entry name" value="CELL SHAPE-DETERMINING PROTEIN MREC"/>
    <property type="match status" value="1"/>
</dbReference>
<protein>
    <recommendedName>
        <fullName evidence="2 5">Cell shape-determining protein MreC</fullName>
    </recommendedName>
    <alternativeName>
        <fullName evidence="4 5">Cell shape protein MreC</fullName>
    </alternativeName>
</protein>
<evidence type="ECO:0000313" key="10">
    <source>
        <dbReference type="Proteomes" id="UP000267368"/>
    </source>
</evidence>
<reference evidence="10" key="1">
    <citation type="submission" date="2018-05" db="EMBL/GenBank/DDBJ databases">
        <title>Genome Sequencing of selected type strains of the family Eggerthellaceae.</title>
        <authorList>
            <person name="Danylec N."/>
            <person name="Stoll D.A."/>
            <person name="Doetsch A."/>
            <person name="Huch M."/>
        </authorList>
    </citation>
    <scope>NUCLEOTIDE SEQUENCE [LARGE SCALE GENOMIC DNA]</scope>
    <source>
        <strain evidence="10">DSM 17537</strain>
    </source>
</reference>
<sequence>MAFKQPTVHKKSMAPGGVALLVTLLVVAVVCASVYSRESQDGFLHNVQSVTGMAAAPVQFLGTGVAFAEEAAGDAVENATVSDQSYTALKEENAKLKSQVIQLEEYRQEAQRLQGLLDLSDQYATEGVTARVIGLASDAWDRVITVGVGSNAGVEPGLPVMGSSGLLGQVVEVSPLTCKVRLIDDPQSGVSVYIQSNRAEGVVKGSVEGLLYLENVDSSVEVKVGDVIVTSGLGGSYFRGMELGTVSAVRASAGTSDRTIVVSPLSVADPLEEVTVVMSAAEQPADESAAADSASGASKKPAGATAGE</sequence>
<feature type="domain" description="Rod shape-determining protein MreC beta-barrel core" evidence="8">
    <location>
        <begin position="132"/>
        <end position="277"/>
    </location>
</feature>
<keyword evidence="10" id="KW-1185">Reference proteome</keyword>
<dbReference type="GO" id="GO:0008360">
    <property type="term" value="P:regulation of cell shape"/>
    <property type="evidence" value="ECO:0007669"/>
    <property type="project" value="UniProtKB-KW"/>
</dbReference>
<organism evidence="9 10">
    <name type="scientific">Slackia faecicanis</name>
    <dbReference type="NCBI Taxonomy" id="255723"/>
    <lineage>
        <taxon>Bacteria</taxon>
        <taxon>Bacillati</taxon>
        <taxon>Actinomycetota</taxon>
        <taxon>Coriobacteriia</taxon>
        <taxon>Eggerthellales</taxon>
        <taxon>Eggerthellaceae</taxon>
        <taxon>Slackia</taxon>
    </lineage>
</organism>
<evidence type="ECO:0000259" key="8">
    <source>
        <dbReference type="Pfam" id="PF04085"/>
    </source>
</evidence>
<keyword evidence="6" id="KW-0175">Coiled coil</keyword>
<evidence type="ECO:0000256" key="2">
    <source>
        <dbReference type="ARBA" id="ARBA00013855"/>
    </source>
</evidence>
<proteinExistence type="inferred from homology"/>
<dbReference type="Pfam" id="PF04085">
    <property type="entry name" value="MreC"/>
    <property type="match status" value="1"/>
</dbReference>
<dbReference type="OrthoDB" id="9808025at2"/>
<evidence type="ECO:0000256" key="4">
    <source>
        <dbReference type="ARBA" id="ARBA00032089"/>
    </source>
</evidence>